<evidence type="ECO:0000256" key="1">
    <source>
        <dbReference type="ARBA" id="ARBA00000185"/>
    </source>
</evidence>
<dbReference type="PANTHER" id="PTHR10169">
    <property type="entry name" value="DNA TOPOISOMERASE/GYRASE"/>
    <property type="match status" value="1"/>
</dbReference>
<dbReference type="InterPro" id="IPR050634">
    <property type="entry name" value="DNA_Topoisomerase_II"/>
</dbReference>
<dbReference type="Gene3D" id="3.90.199.10">
    <property type="entry name" value="Topoisomerase II, domain 5"/>
    <property type="match status" value="1"/>
</dbReference>
<dbReference type="GO" id="GO:0005524">
    <property type="term" value="F:ATP binding"/>
    <property type="evidence" value="ECO:0007669"/>
    <property type="project" value="UniProtKB-KW"/>
</dbReference>
<dbReference type="EMBL" id="HBGY01004701">
    <property type="protein sequence ID" value="CAD9561004.1"/>
    <property type="molecule type" value="Transcribed_RNA"/>
</dbReference>
<dbReference type="PRINTS" id="PR00418">
    <property type="entry name" value="TPI2FAMILY"/>
</dbReference>
<dbReference type="GO" id="GO:0003677">
    <property type="term" value="F:DNA binding"/>
    <property type="evidence" value="ECO:0007669"/>
    <property type="project" value="UniProtKB-UniRule"/>
</dbReference>
<keyword evidence="6" id="KW-0547">Nucleotide-binding</keyword>
<evidence type="ECO:0000259" key="12">
    <source>
        <dbReference type="PROSITE" id="PS52040"/>
    </source>
</evidence>
<evidence type="ECO:0000256" key="2">
    <source>
        <dbReference type="ARBA" id="ARBA00001946"/>
    </source>
</evidence>
<feature type="domain" description="Topo IIA-type catalytic" evidence="12">
    <location>
        <begin position="167"/>
        <end position="621"/>
    </location>
</feature>
<dbReference type="Gene3D" id="3.30.1360.40">
    <property type="match status" value="1"/>
</dbReference>
<dbReference type="GO" id="GO:0006265">
    <property type="term" value="P:DNA topological change"/>
    <property type="evidence" value="ECO:0007669"/>
    <property type="project" value="UniProtKB-UniRule"/>
</dbReference>
<accession>A0A7S2JZE7</accession>
<dbReference type="Gene3D" id="3.40.50.670">
    <property type="match status" value="1"/>
</dbReference>
<name>A0A7S2JZE7_9STRA</name>
<dbReference type="InterPro" id="IPR031660">
    <property type="entry name" value="TOPRIM_C"/>
</dbReference>
<dbReference type="InterPro" id="IPR013757">
    <property type="entry name" value="Topo_IIA_A_a_sf"/>
</dbReference>
<dbReference type="GO" id="GO:0000712">
    <property type="term" value="P:resolution of meiotic recombination intermediates"/>
    <property type="evidence" value="ECO:0007669"/>
    <property type="project" value="TreeGrafter"/>
</dbReference>
<evidence type="ECO:0000256" key="3">
    <source>
        <dbReference type="ARBA" id="ARBA00011080"/>
    </source>
</evidence>
<dbReference type="GO" id="GO:0000819">
    <property type="term" value="P:sister chromatid segregation"/>
    <property type="evidence" value="ECO:0007669"/>
    <property type="project" value="TreeGrafter"/>
</dbReference>
<organism evidence="13">
    <name type="scientific">Leptocylindrus danicus</name>
    <dbReference type="NCBI Taxonomy" id="163516"/>
    <lineage>
        <taxon>Eukaryota</taxon>
        <taxon>Sar</taxon>
        <taxon>Stramenopiles</taxon>
        <taxon>Ochrophyta</taxon>
        <taxon>Bacillariophyta</taxon>
        <taxon>Coscinodiscophyceae</taxon>
        <taxon>Chaetocerotophycidae</taxon>
        <taxon>Leptocylindrales</taxon>
        <taxon>Leptocylindraceae</taxon>
        <taxon>Leptocylindrus</taxon>
    </lineage>
</organism>
<evidence type="ECO:0000256" key="7">
    <source>
        <dbReference type="ARBA" id="ARBA00022840"/>
    </source>
</evidence>
<comment type="similarity">
    <text evidence="3">Belongs to the type II topoisomerase family.</text>
</comment>
<dbReference type="EC" id="5.6.2.2" evidence="4"/>
<dbReference type="PROSITE" id="PS52040">
    <property type="entry name" value="TOPO_IIA"/>
    <property type="match status" value="1"/>
</dbReference>
<dbReference type="SUPFAM" id="SSF56719">
    <property type="entry name" value="Type II DNA topoisomerase"/>
    <property type="match status" value="1"/>
</dbReference>
<protein>
    <recommendedName>
        <fullName evidence="4">DNA topoisomerase (ATP-hydrolyzing)</fullName>
        <ecNumber evidence="4">5.6.2.2</ecNumber>
    </recommendedName>
</protein>
<keyword evidence="7" id="KW-0067">ATP-binding</keyword>
<keyword evidence="10 11" id="KW-0413">Isomerase</keyword>
<gene>
    <name evidence="13" type="ORF">LDAN0321_LOCUS2830</name>
</gene>
<dbReference type="PRINTS" id="PR01158">
    <property type="entry name" value="TOPISMRASEII"/>
</dbReference>
<evidence type="ECO:0000256" key="8">
    <source>
        <dbReference type="ARBA" id="ARBA00023029"/>
    </source>
</evidence>
<keyword evidence="5" id="KW-0479">Metal-binding</keyword>
<evidence type="ECO:0000313" key="13">
    <source>
        <dbReference type="EMBL" id="CAD9561004.1"/>
    </source>
</evidence>
<evidence type="ECO:0000256" key="11">
    <source>
        <dbReference type="PROSITE-ProRule" id="PRU01384"/>
    </source>
</evidence>
<sequence length="633" mass="72054">MTDMDTDGSHIKGLIINFIHFFWPSLLECGFISEFTTPLLKARHGQKVQSFYSMQEYESWREKTSNADKYTIKYYKGLGTNTTAEALDYFENFDRHRRKYQYNADFDDRMINLVFDKGSASKRKDWILKSYDPKGTVECTDDGHVPYHEFINKELIHFSHGDNLRSIPSAIDGLKPSMRKILYGALKRKLTSEIKVAQLAGYISEQTHYHHGEASLQATIVNMAQDYVGSNNINILEPIGQFGTRLIGGRDQASPRYIFTKLSKFARLLFPSEDDPLLDYLEEDGHLIEPRYYCPIIPLALVNGGQGIGSGWSTTIPQFCPHDLIHYIRAKLNNLDNAAVTLPQIRPKVRGFVGEIIARPDGKGYTSRGVIARHGKNSLIISELPVGRWTSDYKSFLTKMLARGDITSFSEDHSTENIHFQVRMPIAKLLRAEKRGFHKVFQLESNLPTTNMHAFSHDSVITKYSTPEQMIDNDFFPVRLDLYSRRKESMMADLSYACALAKNKARFIAAVATGDLDIVQGTAKRKEDTISLLQEQKFDAMMDLKLIKHAQSDTLDAKHADEDETSNASASNKDYDYLLNMPLSSFSLERVEELNNSVAKVEGELNILRSKTIADLWSEDLDRLEEHLKGHMN</sequence>
<evidence type="ECO:0000256" key="10">
    <source>
        <dbReference type="ARBA" id="ARBA00023235"/>
    </source>
</evidence>
<dbReference type="InterPro" id="IPR013760">
    <property type="entry name" value="Topo_IIA-like_dom_sf"/>
</dbReference>
<dbReference type="Pfam" id="PF16898">
    <property type="entry name" value="TOPRIM_C"/>
    <property type="match status" value="1"/>
</dbReference>
<dbReference type="InterPro" id="IPR013759">
    <property type="entry name" value="Topo_IIA_B_C"/>
</dbReference>
<dbReference type="FunFam" id="3.90.199.10:FF:000002">
    <property type="entry name" value="DNA topoisomerase 2"/>
    <property type="match status" value="1"/>
</dbReference>
<evidence type="ECO:0000256" key="5">
    <source>
        <dbReference type="ARBA" id="ARBA00022723"/>
    </source>
</evidence>
<feature type="active site" description="O-(5'-phospho-DNA)-tyrosine intermediate" evidence="11">
    <location>
        <position position="257"/>
    </location>
</feature>
<dbReference type="InterPro" id="IPR001154">
    <property type="entry name" value="TopoII_euk"/>
</dbReference>
<evidence type="ECO:0000256" key="9">
    <source>
        <dbReference type="ARBA" id="ARBA00023125"/>
    </source>
</evidence>
<dbReference type="PANTHER" id="PTHR10169:SF38">
    <property type="entry name" value="DNA TOPOISOMERASE 2"/>
    <property type="match status" value="1"/>
</dbReference>
<comment type="catalytic activity">
    <reaction evidence="1 11">
        <text>ATP-dependent breakage, passage and rejoining of double-stranded DNA.</text>
        <dbReference type="EC" id="5.6.2.2"/>
    </reaction>
</comment>
<keyword evidence="9 11" id="KW-0238">DNA-binding</keyword>
<reference evidence="13" key="1">
    <citation type="submission" date="2021-01" db="EMBL/GenBank/DDBJ databases">
        <authorList>
            <person name="Corre E."/>
            <person name="Pelletier E."/>
            <person name="Niang G."/>
            <person name="Scheremetjew M."/>
            <person name="Finn R."/>
            <person name="Kale V."/>
            <person name="Holt S."/>
            <person name="Cochrane G."/>
            <person name="Meng A."/>
            <person name="Brown T."/>
            <person name="Cohen L."/>
        </authorList>
    </citation>
    <scope>NUCLEOTIDE SEQUENCE</scope>
    <source>
        <strain evidence="13">B650</strain>
    </source>
</reference>
<dbReference type="Gene3D" id="1.10.268.10">
    <property type="entry name" value="Topoisomerase, domain 3"/>
    <property type="match status" value="1"/>
</dbReference>
<comment type="cofactor">
    <cofactor evidence="2">
        <name>Mg(2+)</name>
        <dbReference type="ChEBI" id="CHEBI:18420"/>
    </cofactor>
</comment>
<proteinExistence type="inferred from homology"/>
<dbReference type="Pfam" id="PF00521">
    <property type="entry name" value="DNA_topoisoIV"/>
    <property type="match status" value="1"/>
</dbReference>
<evidence type="ECO:0000256" key="6">
    <source>
        <dbReference type="ARBA" id="ARBA00022741"/>
    </source>
</evidence>
<dbReference type="SMART" id="SM00434">
    <property type="entry name" value="TOP4c"/>
    <property type="match status" value="1"/>
</dbReference>
<dbReference type="InterPro" id="IPR002205">
    <property type="entry name" value="Topo_IIA_dom_A"/>
</dbReference>
<dbReference type="InterPro" id="IPR013758">
    <property type="entry name" value="Topo_IIA_A/C_ab"/>
</dbReference>
<evidence type="ECO:0000256" key="4">
    <source>
        <dbReference type="ARBA" id="ARBA00012895"/>
    </source>
</evidence>
<keyword evidence="8 11" id="KW-0799">Topoisomerase</keyword>
<dbReference type="GO" id="GO:0046872">
    <property type="term" value="F:metal ion binding"/>
    <property type="evidence" value="ECO:0007669"/>
    <property type="project" value="UniProtKB-KW"/>
</dbReference>
<dbReference type="AlphaFoldDB" id="A0A7S2JZE7"/>
<dbReference type="GO" id="GO:0003918">
    <property type="term" value="F:DNA topoisomerase type II (double strand cut, ATP-hydrolyzing) activity"/>
    <property type="evidence" value="ECO:0007669"/>
    <property type="project" value="UniProtKB-EC"/>
</dbReference>
<dbReference type="GO" id="GO:0005634">
    <property type="term" value="C:nucleus"/>
    <property type="evidence" value="ECO:0007669"/>
    <property type="project" value="TreeGrafter"/>
</dbReference>